<evidence type="ECO:0000313" key="3">
    <source>
        <dbReference type="Proteomes" id="UP001589890"/>
    </source>
</evidence>
<evidence type="ECO:0000313" key="2">
    <source>
        <dbReference type="EMBL" id="MFC0623515.1"/>
    </source>
</evidence>
<keyword evidence="1" id="KW-0472">Membrane</keyword>
<name>A0ABV6QG41_9ACTN</name>
<dbReference type="RefSeq" id="WP_380044220.1">
    <property type="nucleotide sequence ID" value="NZ_JBHLTC010000006.1"/>
</dbReference>
<reference evidence="2 3" key="1">
    <citation type="submission" date="2024-09" db="EMBL/GenBank/DDBJ databases">
        <authorList>
            <person name="Sun Q."/>
            <person name="Mori K."/>
        </authorList>
    </citation>
    <scope>NUCLEOTIDE SEQUENCE [LARGE SCALE GENOMIC DNA]</scope>
    <source>
        <strain evidence="2 3">CGMCC 1.15906</strain>
    </source>
</reference>
<comment type="caution">
    <text evidence="2">The sequence shown here is derived from an EMBL/GenBank/DDBJ whole genome shotgun (WGS) entry which is preliminary data.</text>
</comment>
<dbReference type="Proteomes" id="UP001589890">
    <property type="component" value="Unassembled WGS sequence"/>
</dbReference>
<keyword evidence="1" id="KW-1133">Transmembrane helix</keyword>
<dbReference type="EMBL" id="JBHLTC010000006">
    <property type="protein sequence ID" value="MFC0623515.1"/>
    <property type="molecule type" value="Genomic_DNA"/>
</dbReference>
<accession>A0ABV6QG41</accession>
<keyword evidence="1" id="KW-0812">Transmembrane</keyword>
<keyword evidence="3" id="KW-1185">Reference proteome</keyword>
<feature type="transmembrane region" description="Helical" evidence="1">
    <location>
        <begin position="37"/>
        <end position="57"/>
    </location>
</feature>
<evidence type="ECO:0000256" key="1">
    <source>
        <dbReference type="SAM" id="Phobius"/>
    </source>
</evidence>
<protein>
    <submittedName>
        <fullName evidence="2">Uncharacterized protein</fullName>
    </submittedName>
</protein>
<gene>
    <name evidence="2" type="ORF">ACFFGN_05535</name>
</gene>
<feature type="transmembrane region" description="Helical" evidence="1">
    <location>
        <begin position="63"/>
        <end position="79"/>
    </location>
</feature>
<organism evidence="2 3">
    <name type="scientific">Kribbella deserti</name>
    <dbReference type="NCBI Taxonomy" id="1926257"/>
    <lineage>
        <taxon>Bacteria</taxon>
        <taxon>Bacillati</taxon>
        <taxon>Actinomycetota</taxon>
        <taxon>Actinomycetes</taxon>
        <taxon>Propionibacteriales</taxon>
        <taxon>Kribbellaceae</taxon>
        <taxon>Kribbella</taxon>
    </lineage>
</organism>
<sequence>MQEVEPFVNHWWFFVLMAAALVTHSALYGRRHRIGNWYELAVCGALGLTLLGVIARIPLASVAGLWAYIVAAAAGLVVWRRTRRGQNKRAGTSKP</sequence>
<feature type="transmembrane region" description="Helical" evidence="1">
    <location>
        <begin position="12"/>
        <end position="30"/>
    </location>
</feature>
<proteinExistence type="predicted"/>